<dbReference type="AlphaFoldDB" id="A0A183DXF4"/>
<feature type="chain" id="PRO_5043138908" evidence="1">
    <location>
        <begin position="20"/>
        <end position="119"/>
    </location>
</feature>
<name>A0A183DXF4_9BILA</name>
<feature type="signal peptide" evidence="1">
    <location>
        <begin position="1"/>
        <end position="19"/>
    </location>
</feature>
<evidence type="ECO:0000256" key="1">
    <source>
        <dbReference type="SAM" id="SignalP"/>
    </source>
</evidence>
<organism evidence="4">
    <name type="scientific">Gongylonema pulchrum</name>
    <dbReference type="NCBI Taxonomy" id="637853"/>
    <lineage>
        <taxon>Eukaryota</taxon>
        <taxon>Metazoa</taxon>
        <taxon>Ecdysozoa</taxon>
        <taxon>Nematoda</taxon>
        <taxon>Chromadorea</taxon>
        <taxon>Rhabditida</taxon>
        <taxon>Spirurina</taxon>
        <taxon>Spiruromorpha</taxon>
        <taxon>Spiruroidea</taxon>
        <taxon>Gongylonematidae</taxon>
        <taxon>Gongylonema</taxon>
    </lineage>
</organism>
<evidence type="ECO:0000313" key="3">
    <source>
        <dbReference type="Proteomes" id="UP000271098"/>
    </source>
</evidence>
<gene>
    <name evidence="2" type="ORF">GPUH_LOCUS13395</name>
</gene>
<accession>A0A183DXF4</accession>
<evidence type="ECO:0000313" key="2">
    <source>
        <dbReference type="EMBL" id="VDN22227.1"/>
    </source>
</evidence>
<dbReference type="EMBL" id="UYRT01080179">
    <property type="protein sequence ID" value="VDN22227.1"/>
    <property type="molecule type" value="Genomic_DNA"/>
</dbReference>
<protein>
    <submittedName>
        <fullName evidence="4">LITAF domain-containing protein</fullName>
    </submittedName>
</protein>
<dbReference type="OrthoDB" id="5842450at2759"/>
<dbReference type="Proteomes" id="UP000271098">
    <property type="component" value="Unassembled WGS sequence"/>
</dbReference>
<keyword evidence="1" id="KW-0732">Signal</keyword>
<sequence length="119" mass="13146">MFPKMMWAVTLCTVRSAAGEDQVCSDGILGRPPPDYSLTSPCLPPNSPIEQDWPPEPPPPFDGYPPYPAGPPLLKIAYPKDIPGPTYACPQCSGKFLASFLLFFCFHKANQKDPFVWKC</sequence>
<proteinExistence type="predicted"/>
<reference evidence="4" key="1">
    <citation type="submission" date="2016-06" db="UniProtKB">
        <authorList>
            <consortium name="WormBaseParasite"/>
        </authorList>
    </citation>
    <scope>IDENTIFICATION</scope>
</reference>
<evidence type="ECO:0000313" key="4">
    <source>
        <dbReference type="WBParaSite" id="GPUH_0001341001-mRNA-1"/>
    </source>
</evidence>
<keyword evidence="3" id="KW-1185">Reference proteome</keyword>
<dbReference type="WBParaSite" id="GPUH_0001341001-mRNA-1">
    <property type="protein sequence ID" value="GPUH_0001341001-mRNA-1"/>
    <property type="gene ID" value="GPUH_0001341001"/>
</dbReference>
<reference evidence="2 3" key="2">
    <citation type="submission" date="2018-11" db="EMBL/GenBank/DDBJ databases">
        <authorList>
            <consortium name="Pathogen Informatics"/>
        </authorList>
    </citation>
    <scope>NUCLEOTIDE SEQUENCE [LARGE SCALE GENOMIC DNA]</scope>
</reference>